<comment type="subunit">
    <text evidence="2">Component of the Golgi-associated retrograde protein (GARP) complex.</text>
</comment>
<dbReference type="PANTHER" id="PTHR15954:SF4">
    <property type="entry name" value="VACUOLAR PROTEIN SORTING-ASSOCIATED PROTEIN 51 HOMOLOG"/>
    <property type="match status" value="1"/>
</dbReference>
<dbReference type="GO" id="GO:0007041">
    <property type="term" value="P:lysosomal transport"/>
    <property type="evidence" value="ECO:0007669"/>
    <property type="project" value="TreeGrafter"/>
</dbReference>
<evidence type="ECO:0000256" key="1">
    <source>
        <dbReference type="ARBA" id="ARBA00006080"/>
    </source>
</evidence>
<comment type="function">
    <text evidence="2">Acts as component of the GARP complex that is involved in retrograde transport from early and late endosomes to the trans-Golgi network (TGN).</text>
</comment>
<dbReference type="GO" id="GO:0015031">
    <property type="term" value="P:protein transport"/>
    <property type="evidence" value="ECO:0007669"/>
    <property type="project" value="UniProtKB-UniRule"/>
</dbReference>
<dbReference type="PANTHER" id="PTHR15954">
    <property type="entry name" value="VACUOLAR PROTEIN SORTING-ASSOCIATED PROTEIN 51 HOMOLOG"/>
    <property type="match status" value="1"/>
</dbReference>
<evidence type="ECO:0000256" key="2">
    <source>
        <dbReference type="RuleBase" id="RU368010"/>
    </source>
</evidence>
<dbReference type="InterPro" id="IPR013103">
    <property type="entry name" value="RVT_2"/>
</dbReference>
<feature type="region of interest" description="Disordered" evidence="3">
    <location>
        <begin position="374"/>
        <end position="421"/>
    </location>
</feature>
<dbReference type="GO" id="GO:0000938">
    <property type="term" value="C:GARP complex"/>
    <property type="evidence" value="ECO:0007669"/>
    <property type="project" value="UniProtKB-UniRule"/>
</dbReference>
<sequence length="798" mass="90322">MAVDDVPVDDKVKRTRDLLSSFYSQETSSSPVHATSRFATLDTINTTSFDADQYMNLLVQKSNLEGLLQRHVEMAAEIKNLDTDLQMLVYENYNKFISATDTIKRMKNNIVGMEVNMEQLLDKIMSVQSRSDGVNTSLFEKREHIEKLHRTRNLLRKVQFIYDLPTTLQKCIRTEAYGDAVRFYTGAMPIFKAYGDSSFQDCKKASEEVISVIINKLQDKVSSDSESIQARAEAVMLLKQLDFPSKIVAKCLLNKYSSNQLYRYKFLHIYRYPIEMMESLCPFDLLDAPSWRPRWKFHHSSLSLLGASLCIGLQRDIAEDEIIRIRRLPDKTIKVFNMPLSKHCNGWLALMGKFNLRWRKTSCQLQLETCPNDVSNDAPNDVSNDVPISAPSEACGKSDAPSDAPRSSDSPSPSPTPELDLPIALRKGKRTCRYPVSTFVSYDGLSTSSRAFVANLDSILVPKTIGEALAHFGWRAAMIEEMNALDHNGTWALVDLPVHKKAIGYKWVFSVKMNPDGSITRLKARLVAKGYAQTYGIDYLETFLPVAKISSIRLFISFAATYDWALHQLDTKDLGSLKYFLGIKVSRSSKGICLSQRKYCLDLLDDAGQIEAKSCDEPMIPKLKLRSEDGRLLHNPEKYRRVVGKLNYLTITRPDIAFPVSVASQFLTAPRTSHWDAVTQILGYLKGTPGLGILYANNHGHHIAEGFTDSKKQNVVSRSSSEAEYKAMAQTTYELVWLRNLLGEIGFPQSKPMKMWCDNQEAIYIAINSVFNERTKHIEVDSHFTREKLKDGTITTLY</sequence>
<dbReference type="AlphaFoldDB" id="A0A6L2M1H3"/>
<evidence type="ECO:0000313" key="5">
    <source>
        <dbReference type="EMBL" id="GEU66404.1"/>
    </source>
</evidence>
<name>A0A6L2M1H3_TANCI</name>
<protein>
    <recommendedName>
        <fullName evidence="2">Vacuolar protein sorting-associated protein 51 homolog</fullName>
    </recommendedName>
</protein>
<keyword evidence="2" id="KW-0445">Lipid transport</keyword>
<comment type="similarity">
    <text evidence="1 2">Belongs to the VPS51 family.</text>
</comment>
<reference evidence="5" key="1">
    <citation type="journal article" date="2019" name="Sci. Rep.">
        <title>Draft genome of Tanacetum cinerariifolium, the natural source of mosquito coil.</title>
        <authorList>
            <person name="Yamashiro T."/>
            <person name="Shiraishi A."/>
            <person name="Satake H."/>
            <person name="Nakayama K."/>
        </authorList>
    </citation>
    <scope>NUCLEOTIDE SEQUENCE</scope>
</reference>
<dbReference type="GO" id="GO:0048193">
    <property type="term" value="P:Golgi vesicle transport"/>
    <property type="evidence" value="ECO:0007669"/>
    <property type="project" value="TreeGrafter"/>
</dbReference>
<dbReference type="GO" id="GO:0006869">
    <property type="term" value="P:lipid transport"/>
    <property type="evidence" value="ECO:0007669"/>
    <property type="project" value="UniProtKB-UniRule"/>
</dbReference>
<gene>
    <name evidence="5" type="ORF">Tci_038382</name>
</gene>
<dbReference type="GO" id="GO:0042147">
    <property type="term" value="P:retrograde transport, endosome to Golgi"/>
    <property type="evidence" value="ECO:0007669"/>
    <property type="project" value="UniProtKB-UniRule"/>
</dbReference>
<dbReference type="GO" id="GO:1990745">
    <property type="term" value="C:EARP complex"/>
    <property type="evidence" value="ECO:0007669"/>
    <property type="project" value="TreeGrafter"/>
</dbReference>
<dbReference type="GO" id="GO:0032456">
    <property type="term" value="P:endocytic recycling"/>
    <property type="evidence" value="ECO:0007669"/>
    <property type="project" value="TreeGrafter"/>
</dbReference>
<accession>A0A6L2M1H3</accession>
<evidence type="ECO:0000259" key="4">
    <source>
        <dbReference type="Pfam" id="PF07727"/>
    </source>
</evidence>
<dbReference type="Pfam" id="PF08700">
    <property type="entry name" value="VPS51_Exo84_N"/>
    <property type="match status" value="1"/>
</dbReference>
<dbReference type="Pfam" id="PF07727">
    <property type="entry name" value="RVT_2"/>
    <property type="match status" value="1"/>
</dbReference>
<dbReference type="GO" id="GO:0005829">
    <property type="term" value="C:cytosol"/>
    <property type="evidence" value="ECO:0007669"/>
    <property type="project" value="GOC"/>
</dbReference>
<dbReference type="InterPro" id="IPR043502">
    <property type="entry name" value="DNA/RNA_pol_sf"/>
</dbReference>
<comment type="caution">
    <text evidence="5">The sequence shown here is derived from an EMBL/GenBank/DDBJ whole genome shotgun (WGS) entry which is preliminary data.</text>
</comment>
<dbReference type="GO" id="GO:0007030">
    <property type="term" value="P:Golgi organization"/>
    <property type="evidence" value="ECO:0007669"/>
    <property type="project" value="UniProtKB-UniRule"/>
</dbReference>
<feature type="domain" description="Reverse transcriptase Ty1/copia-type" evidence="4">
    <location>
        <begin position="488"/>
        <end position="572"/>
    </location>
</feature>
<feature type="compositionally biased region" description="Low complexity" evidence="3">
    <location>
        <begin position="398"/>
        <end position="421"/>
    </location>
</feature>
<dbReference type="GO" id="GO:0016020">
    <property type="term" value="C:membrane"/>
    <property type="evidence" value="ECO:0007669"/>
    <property type="project" value="TreeGrafter"/>
</dbReference>
<dbReference type="InterPro" id="IPR014812">
    <property type="entry name" value="Vps51"/>
</dbReference>
<evidence type="ECO:0000256" key="3">
    <source>
        <dbReference type="SAM" id="MobiDB-lite"/>
    </source>
</evidence>
<dbReference type="SUPFAM" id="SSF56672">
    <property type="entry name" value="DNA/RNA polymerases"/>
    <property type="match status" value="1"/>
</dbReference>
<proteinExistence type="inferred from homology"/>
<keyword evidence="2" id="KW-0653">Protein transport</keyword>
<dbReference type="EMBL" id="BKCJ010005376">
    <property type="protein sequence ID" value="GEU66404.1"/>
    <property type="molecule type" value="Genomic_DNA"/>
</dbReference>
<dbReference type="CDD" id="cd09272">
    <property type="entry name" value="RNase_HI_RT_Ty1"/>
    <property type="match status" value="1"/>
</dbReference>
<feature type="compositionally biased region" description="Polar residues" evidence="3">
    <location>
        <begin position="374"/>
        <end position="383"/>
    </location>
</feature>
<keyword evidence="2" id="KW-0813">Transport</keyword>
<comment type="subcellular location">
    <subcellularLocation>
        <location evidence="2">Golgi apparatus</location>
        <location evidence="2">trans-Golgi network</location>
    </subcellularLocation>
</comment>
<organism evidence="5">
    <name type="scientific">Tanacetum cinerariifolium</name>
    <name type="common">Dalmatian daisy</name>
    <name type="synonym">Chrysanthemum cinerariifolium</name>
    <dbReference type="NCBI Taxonomy" id="118510"/>
    <lineage>
        <taxon>Eukaryota</taxon>
        <taxon>Viridiplantae</taxon>
        <taxon>Streptophyta</taxon>
        <taxon>Embryophyta</taxon>
        <taxon>Tracheophyta</taxon>
        <taxon>Spermatophyta</taxon>
        <taxon>Magnoliopsida</taxon>
        <taxon>eudicotyledons</taxon>
        <taxon>Gunneridae</taxon>
        <taxon>Pentapetalae</taxon>
        <taxon>asterids</taxon>
        <taxon>campanulids</taxon>
        <taxon>Asterales</taxon>
        <taxon>Asteraceae</taxon>
        <taxon>Asteroideae</taxon>
        <taxon>Anthemideae</taxon>
        <taxon>Anthemidinae</taxon>
        <taxon>Tanacetum</taxon>
    </lineage>
</organism>
<keyword evidence="2" id="KW-0333">Golgi apparatus</keyword>